<feature type="region of interest" description="Disordered" evidence="1">
    <location>
        <begin position="123"/>
        <end position="152"/>
    </location>
</feature>
<dbReference type="EMBL" id="JACMSC010000015">
    <property type="protein sequence ID" value="KAG6485784.1"/>
    <property type="molecule type" value="Genomic_DNA"/>
</dbReference>
<organism evidence="2 3">
    <name type="scientific">Zingiber officinale</name>
    <name type="common">Ginger</name>
    <name type="synonym">Amomum zingiber</name>
    <dbReference type="NCBI Taxonomy" id="94328"/>
    <lineage>
        <taxon>Eukaryota</taxon>
        <taxon>Viridiplantae</taxon>
        <taxon>Streptophyta</taxon>
        <taxon>Embryophyta</taxon>
        <taxon>Tracheophyta</taxon>
        <taxon>Spermatophyta</taxon>
        <taxon>Magnoliopsida</taxon>
        <taxon>Liliopsida</taxon>
        <taxon>Zingiberales</taxon>
        <taxon>Zingiberaceae</taxon>
        <taxon>Zingiber</taxon>
    </lineage>
</organism>
<evidence type="ECO:0000313" key="2">
    <source>
        <dbReference type="EMBL" id="KAG6485784.1"/>
    </source>
</evidence>
<evidence type="ECO:0000313" key="3">
    <source>
        <dbReference type="Proteomes" id="UP000734854"/>
    </source>
</evidence>
<comment type="caution">
    <text evidence="2">The sequence shown here is derived from an EMBL/GenBank/DDBJ whole genome shotgun (WGS) entry which is preliminary data.</text>
</comment>
<reference evidence="2 3" key="1">
    <citation type="submission" date="2020-08" db="EMBL/GenBank/DDBJ databases">
        <title>Plant Genome Project.</title>
        <authorList>
            <person name="Zhang R.-G."/>
        </authorList>
    </citation>
    <scope>NUCLEOTIDE SEQUENCE [LARGE SCALE GENOMIC DNA]</scope>
    <source>
        <tissue evidence="2">Rhizome</tissue>
    </source>
</reference>
<protein>
    <submittedName>
        <fullName evidence="2">Uncharacterized protein</fullName>
    </submittedName>
</protein>
<feature type="region of interest" description="Disordered" evidence="1">
    <location>
        <begin position="228"/>
        <end position="265"/>
    </location>
</feature>
<sequence>MPGRTEVEQLHKIFKLCGSPSEEYWEKSKLPHATIFKPQHQYRHCFADTFKDFPPSTLSLLGFFLLLNQRKGEQLPHRSKVNSSQQCRLPVTLQVCLNILQAKSMMQNFKMRLGDRAAERSSESVRTHNWDSRATPAPEVQNPLGNANPKSISGKYNKQDGEGSGFLMELPGGPLHNVFSHAGMHPNAFDSTWTKRSQEPLSHASSRTYSSMRVSNDPQLRTQMLCRPNQSGADFSGISDSFAARGNAGSKGNRLDGGEPAEHKKEDIVIAKEQAQVYGNRIPRIHYSGPLMPSGGNVEDMLKEHERHIQQAVRKSRKNF</sequence>
<dbReference type="Gene3D" id="1.10.510.10">
    <property type="entry name" value="Transferase(Phosphotransferase) domain 1"/>
    <property type="match status" value="1"/>
</dbReference>
<proteinExistence type="predicted"/>
<dbReference type="Proteomes" id="UP000734854">
    <property type="component" value="Unassembled WGS sequence"/>
</dbReference>
<accession>A0A8J5FDI6</accession>
<feature type="compositionally biased region" description="Basic and acidic residues" evidence="1">
    <location>
        <begin position="253"/>
        <end position="265"/>
    </location>
</feature>
<name>A0A8J5FDI6_ZINOF</name>
<dbReference type="AlphaFoldDB" id="A0A8J5FDI6"/>
<keyword evidence="3" id="KW-1185">Reference proteome</keyword>
<feature type="region of interest" description="Disordered" evidence="1">
    <location>
        <begin position="192"/>
        <end position="214"/>
    </location>
</feature>
<gene>
    <name evidence="2" type="ORF">ZIOFF_054349</name>
</gene>
<feature type="compositionally biased region" description="Polar residues" evidence="1">
    <location>
        <begin position="143"/>
        <end position="152"/>
    </location>
</feature>
<evidence type="ECO:0000256" key="1">
    <source>
        <dbReference type="SAM" id="MobiDB-lite"/>
    </source>
</evidence>